<protein>
    <submittedName>
        <fullName evidence="1">Uncharacterized protein</fullName>
    </submittedName>
</protein>
<geneLocation type="plasmid" evidence="1 2">
    <name>pCY360</name>
</geneLocation>
<dbReference type="KEGG" id="bpb:bpr_II134"/>
<sequence>MKAVNIKWEVDDEDIEAGIDLPSEVDLPAEIAEDPDYKNAKPGTWQYQSLLDSVENYLSDEYGFCHDGFVIEI</sequence>
<name>E0S3U1_BUTPB</name>
<dbReference type="HOGENOM" id="CLU_2697626_0_0_9"/>
<keyword evidence="1" id="KW-0614">Plasmid</keyword>
<dbReference type="Proteomes" id="UP000001299">
    <property type="component" value="Plasmid pCY360"/>
</dbReference>
<dbReference type="EMBL" id="CP001812">
    <property type="protein sequence ID" value="ADL36073.1"/>
    <property type="molecule type" value="Genomic_DNA"/>
</dbReference>
<dbReference type="AlphaFoldDB" id="E0S3U1"/>
<organism evidence="1 2">
    <name type="scientific">Butyrivibrio proteoclasticus (strain ATCC 51982 / DSM 14932 / B316)</name>
    <name type="common">Clostridium proteoclasticum</name>
    <dbReference type="NCBI Taxonomy" id="515622"/>
    <lineage>
        <taxon>Bacteria</taxon>
        <taxon>Bacillati</taxon>
        <taxon>Bacillota</taxon>
        <taxon>Clostridia</taxon>
        <taxon>Lachnospirales</taxon>
        <taxon>Lachnospiraceae</taxon>
        <taxon>Butyrivibrio</taxon>
    </lineage>
</organism>
<keyword evidence="2" id="KW-1185">Reference proteome</keyword>
<proteinExistence type="predicted"/>
<accession>E0S3U1</accession>
<evidence type="ECO:0000313" key="2">
    <source>
        <dbReference type="Proteomes" id="UP000001299"/>
    </source>
</evidence>
<reference evidence="1 2" key="1">
    <citation type="journal article" date="2010" name="PLoS ONE">
        <title>The glycobiome of the rumen bacterium Butyrivibrio proteoclasticus B316(T) highlights adaptation to a polysaccharide-rich environment.</title>
        <authorList>
            <person name="Kelly W.J."/>
            <person name="Leahy S.C."/>
            <person name="Altermann E."/>
            <person name="Yeoman C.J."/>
            <person name="Dunne J.C."/>
            <person name="Kong Z."/>
            <person name="Pacheco D.M."/>
            <person name="Li D."/>
            <person name="Noel S.J."/>
            <person name="Moon C.D."/>
            <person name="Cookson A.L."/>
            <person name="Attwood G.T."/>
        </authorList>
    </citation>
    <scope>NUCLEOTIDE SEQUENCE [LARGE SCALE GENOMIC DNA]</scope>
    <source>
        <strain evidence="2">ATCC 51982 / DSM 14932 / B316</strain>
        <plasmid evidence="2">Plasmid pCY360</plasmid>
    </source>
</reference>
<gene>
    <name evidence="1" type="ordered locus">bpr_II134</name>
</gene>
<dbReference type="RefSeq" id="WP_013282722.1">
    <property type="nucleotide sequence ID" value="NC_014389.1"/>
</dbReference>
<evidence type="ECO:0000313" key="1">
    <source>
        <dbReference type="EMBL" id="ADL36073.1"/>
    </source>
</evidence>